<dbReference type="GeneID" id="58562602"/>
<feature type="region of interest" description="Disordered" evidence="1">
    <location>
        <begin position="38"/>
        <end position="62"/>
    </location>
</feature>
<evidence type="ECO:0000313" key="4">
    <source>
        <dbReference type="Proteomes" id="UP000192721"/>
    </source>
</evidence>
<feature type="signal peptide" evidence="2">
    <location>
        <begin position="1"/>
        <end position="20"/>
    </location>
</feature>
<evidence type="ECO:0000256" key="2">
    <source>
        <dbReference type="SAM" id="SignalP"/>
    </source>
</evidence>
<dbReference type="Proteomes" id="UP000192721">
    <property type="component" value="Unassembled WGS sequence"/>
</dbReference>
<accession>A0A1W0DBM4</accession>
<feature type="chain" id="PRO_5043736093" evidence="2">
    <location>
        <begin position="21"/>
        <end position="62"/>
    </location>
</feature>
<reference evidence="3 4" key="1">
    <citation type="submission" date="2017-02" db="EMBL/GenBank/DDBJ databases">
        <title>Chromobacterium haemolyticum H5244.</title>
        <authorList>
            <person name="Gulvik C.A."/>
        </authorList>
    </citation>
    <scope>NUCLEOTIDE SEQUENCE [LARGE SCALE GENOMIC DNA]</scope>
    <source>
        <strain evidence="3 4">H5244</strain>
    </source>
</reference>
<evidence type="ECO:0000256" key="1">
    <source>
        <dbReference type="SAM" id="MobiDB-lite"/>
    </source>
</evidence>
<comment type="caution">
    <text evidence="3">The sequence shown here is derived from an EMBL/GenBank/DDBJ whole genome shotgun (WGS) entry which is preliminary data.</text>
</comment>
<organism evidence="3 4">
    <name type="scientific">Chromobacterium haemolyticum</name>
    <dbReference type="NCBI Taxonomy" id="394935"/>
    <lineage>
        <taxon>Bacteria</taxon>
        <taxon>Pseudomonadati</taxon>
        <taxon>Pseudomonadota</taxon>
        <taxon>Betaproteobacteria</taxon>
        <taxon>Neisseriales</taxon>
        <taxon>Chromobacteriaceae</taxon>
        <taxon>Chromobacterium</taxon>
    </lineage>
</organism>
<proteinExistence type="predicted"/>
<dbReference type="AlphaFoldDB" id="A0A1W0DBM4"/>
<protein>
    <submittedName>
        <fullName evidence="3">Uncharacterized protein</fullName>
    </submittedName>
</protein>
<name>A0A1W0DBM4_9NEIS</name>
<keyword evidence="2" id="KW-0732">Signal</keyword>
<evidence type="ECO:0000313" key="3">
    <source>
        <dbReference type="EMBL" id="OQS44232.1"/>
    </source>
</evidence>
<dbReference type="EMBL" id="MUKV01000001">
    <property type="protein sequence ID" value="OQS44232.1"/>
    <property type="molecule type" value="Genomic_DNA"/>
</dbReference>
<sequence length="62" mass="6290">MKKTVLTALSLIILSGAAMAGGEGANNAREMRERMDAQIAAKQAAASQQTPTAGAQTNQSAS</sequence>
<dbReference type="RefSeq" id="WP_081554316.1">
    <property type="nucleotide sequence ID" value="NZ_AP019312.1"/>
</dbReference>
<gene>
    <name evidence="3" type="ORF">B0T45_01135</name>
</gene>